<dbReference type="Pfam" id="PF13516">
    <property type="entry name" value="LRR_6"/>
    <property type="match status" value="2"/>
</dbReference>
<dbReference type="GO" id="GO:0005096">
    <property type="term" value="F:GTPase activator activity"/>
    <property type="evidence" value="ECO:0007669"/>
    <property type="project" value="UniProtKB-KW"/>
</dbReference>
<dbReference type="InterPro" id="IPR032675">
    <property type="entry name" value="LRR_dom_sf"/>
</dbReference>
<dbReference type="AlphaFoldDB" id="A0AAF1BLX5"/>
<feature type="compositionally biased region" description="Low complexity" evidence="4">
    <location>
        <begin position="250"/>
        <end position="261"/>
    </location>
</feature>
<dbReference type="SMART" id="SM00368">
    <property type="entry name" value="LRR_RI"/>
    <property type="match status" value="4"/>
</dbReference>
<accession>A0AAF1BLX5</accession>
<dbReference type="InterPro" id="IPR027038">
    <property type="entry name" value="RanGap"/>
</dbReference>
<protein>
    <submittedName>
        <fullName evidence="5">Ribonuclease inhibitor</fullName>
    </submittedName>
</protein>
<keyword evidence="6" id="KW-1185">Reference proteome</keyword>
<dbReference type="GeneID" id="87809464"/>
<evidence type="ECO:0000313" key="5">
    <source>
        <dbReference type="EMBL" id="WOO82755.1"/>
    </source>
</evidence>
<dbReference type="InterPro" id="IPR001611">
    <property type="entry name" value="Leu-rich_rpt"/>
</dbReference>
<dbReference type="GO" id="GO:0048471">
    <property type="term" value="C:perinuclear region of cytoplasm"/>
    <property type="evidence" value="ECO:0007669"/>
    <property type="project" value="TreeGrafter"/>
</dbReference>
<evidence type="ECO:0000256" key="1">
    <source>
        <dbReference type="ARBA" id="ARBA00022468"/>
    </source>
</evidence>
<dbReference type="GO" id="GO:0005829">
    <property type="term" value="C:cytosol"/>
    <property type="evidence" value="ECO:0007669"/>
    <property type="project" value="TreeGrafter"/>
</dbReference>
<feature type="region of interest" description="Disordered" evidence="4">
    <location>
        <begin position="231"/>
        <end position="263"/>
    </location>
</feature>
<evidence type="ECO:0000256" key="2">
    <source>
        <dbReference type="ARBA" id="ARBA00022614"/>
    </source>
</evidence>
<dbReference type="SUPFAM" id="SSF52047">
    <property type="entry name" value="RNI-like"/>
    <property type="match status" value="1"/>
</dbReference>
<dbReference type="Proteomes" id="UP000827549">
    <property type="component" value="Chromosome 4"/>
</dbReference>
<dbReference type="GO" id="GO:0006913">
    <property type="term" value="P:nucleocytoplasmic transport"/>
    <property type="evidence" value="ECO:0007669"/>
    <property type="project" value="TreeGrafter"/>
</dbReference>
<dbReference type="RefSeq" id="XP_062628787.1">
    <property type="nucleotide sequence ID" value="XM_062772803.1"/>
</dbReference>
<evidence type="ECO:0000313" key="6">
    <source>
        <dbReference type="Proteomes" id="UP000827549"/>
    </source>
</evidence>
<name>A0AAF1BLX5_9TREE</name>
<feature type="compositionally biased region" description="Acidic residues" evidence="4">
    <location>
        <begin position="239"/>
        <end position="249"/>
    </location>
</feature>
<dbReference type="PANTHER" id="PTHR24113:SF12">
    <property type="entry name" value="RAN GTPASE-ACTIVATING PROTEIN 1"/>
    <property type="match status" value="1"/>
</dbReference>
<dbReference type="GO" id="GO:0005634">
    <property type="term" value="C:nucleus"/>
    <property type="evidence" value="ECO:0007669"/>
    <property type="project" value="TreeGrafter"/>
</dbReference>
<evidence type="ECO:0000256" key="3">
    <source>
        <dbReference type="ARBA" id="ARBA00022737"/>
    </source>
</evidence>
<feature type="region of interest" description="Disordered" evidence="4">
    <location>
        <begin position="323"/>
        <end position="349"/>
    </location>
</feature>
<proteinExistence type="predicted"/>
<evidence type="ECO:0000256" key="4">
    <source>
        <dbReference type="SAM" id="MobiDB-lite"/>
    </source>
</evidence>
<sequence>MALVSVPSGDLVYVVGQNLSGVTGAYRILMEISPQMHRLDAGHNALGNDGAVALFRGLATQRMRFSAGKGAQAWGMREVRMGQNNVGDEGLANAVWYASEDQELKSLWMPANSITFASDPGHLSALIEQLNKSHLTELRLANNRLSPAAVEQLFTNLEAPRLRALHLSSCRLPAEVAPAIADFVASSRSYGLEILELNGNSLGAKGVSAVVDALQSSNFTLLRLGLHANNARHARSTGSDDDWDSEEEWSSASDADSDAAACRQQTERRLPALLERNRLLSRRVKDAAARALAPMRIILHAQAPPEQGEVDSQQAQLQNLSIGTTGTSDTAKPEAPAPSPSEAPAPFDSFPLLRLPRELQLVVARHCSGDAEALSEAQWSRITTYAGERASLARMAERSRLALFAAATGPSRAARLERKTKMLEVLDEWRSRYRCDQWEINPEPSGLW</sequence>
<keyword evidence="3" id="KW-0677">Repeat</keyword>
<gene>
    <name evidence="5" type="primary">Rnh1</name>
    <name evidence="5" type="ORF">LOC62_04G006238</name>
</gene>
<reference evidence="5" key="1">
    <citation type="submission" date="2023-10" db="EMBL/GenBank/DDBJ databases">
        <authorList>
            <person name="Noh H."/>
        </authorList>
    </citation>
    <scope>NUCLEOTIDE SEQUENCE</scope>
    <source>
        <strain evidence="5">DUCC4014</strain>
    </source>
</reference>
<dbReference type="Gene3D" id="3.80.10.10">
    <property type="entry name" value="Ribonuclease Inhibitor"/>
    <property type="match status" value="1"/>
</dbReference>
<keyword evidence="1" id="KW-0343">GTPase activation</keyword>
<dbReference type="GO" id="GO:0031267">
    <property type="term" value="F:small GTPase binding"/>
    <property type="evidence" value="ECO:0007669"/>
    <property type="project" value="TreeGrafter"/>
</dbReference>
<keyword evidence="2" id="KW-0433">Leucine-rich repeat</keyword>
<organism evidence="5 6">
    <name type="scientific">Vanrija pseudolonga</name>
    <dbReference type="NCBI Taxonomy" id="143232"/>
    <lineage>
        <taxon>Eukaryota</taxon>
        <taxon>Fungi</taxon>
        <taxon>Dikarya</taxon>
        <taxon>Basidiomycota</taxon>
        <taxon>Agaricomycotina</taxon>
        <taxon>Tremellomycetes</taxon>
        <taxon>Trichosporonales</taxon>
        <taxon>Trichosporonaceae</taxon>
        <taxon>Vanrija</taxon>
    </lineage>
</organism>
<dbReference type="PANTHER" id="PTHR24113">
    <property type="entry name" value="RAN GTPASE-ACTIVATING PROTEIN 1"/>
    <property type="match status" value="1"/>
</dbReference>
<dbReference type="EMBL" id="CP086717">
    <property type="protein sequence ID" value="WOO82755.1"/>
    <property type="molecule type" value="Genomic_DNA"/>
</dbReference>